<dbReference type="InterPro" id="IPR001387">
    <property type="entry name" value="Cro/C1-type_HTH"/>
</dbReference>
<dbReference type="SMART" id="SM00530">
    <property type="entry name" value="HTH_XRE"/>
    <property type="match status" value="1"/>
</dbReference>
<dbReference type="SUPFAM" id="SSF48452">
    <property type="entry name" value="TPR-like"/>
    <property type="match status" value="2"/>
</dbReference>
<dbReference type="PROSITE" id="PS50943">
    <property type="entry name" value="HTH_CROC1"/>
    <property type="match status" value="1"/>
</dbReference>
<dbReference type="PROSITE" id="PS50005">
    <property type="entry name" value="TPR"/>
    <property type="match status" value="1"/>
</dbReference>
<dbReference type="InterPro" id="IPR011990">
    <property type="entry name" value="TPR-like_helical_dom_sf"/>
</dbReference>
<dbReference type="InterPro" id="IPR051476">
    <property type="entry name" value="Bac_ResReg_Asp_Phosphatase"/>
</dbReference>
<comment type="similarity">
    <text evidence="5">Belongs to the Rap family.</text>
</comment>
<dbReference type="SMART" id="SM00028">
    <property type="entry name" value="TPR"/>
    <property type="match status" value="5"/>
</dbReference>
<dbReference type="InterPro" id="IPR010982">
    <property type="entry name" value="Lambda_DNA-bd_dom_sf"/>
</dbReference>
<evidence type="ECO:0000256" key="6">
    <source>
        <dbReference type="PROSITE-ProRule" id="PRU00339"/>
    </source>
</evidence>
<feature type="repeat" description="TPR" evidence="6">
    <location>
        <begin position="280"/>
        <end position="313"/>
    </location>
</feature>
<dbReference type="SUPFAM" id="SSF47413">
    <property type="entry name" value="lambda repressor-like DNA-binding domains"/>
    <property type="match status" value="1"/>
</dbReference>
<evidence type="ECO:0000313" key="9">
    <source>
        <dbReference type="Proteomes" id="UP000315636"/>
    </source>
</evidence>
<keyword evidence="2" id="KW-0963">Cytoplasm</keyword>
<dbReference type="Pfam" id="PF13181">
    <property type="entry name" value="TPR_8"/>
    <property type="match status" value="1"/>
</dbReference>
<evidence type="ECO:0000313" key="8">
    <source>
        <dbReference type="EMBL" id="SMO86577.1"/>
    </source>
</evidence>
<protein>
    <submittedName>
        <fullName evidence="8">Tetratricopeptide repeat-containing protein</fullName>
    </submittedName>
</protein>
<organism evidence="8 9">
    <name type="scientific">Melghirimyces algeriensis</name>
    <dbReference type="NCBI Taxonomy" id="910412"/>
    <lineage>
        <taxon>Bacteria</taxon>
        <taxon>Bacillati</taxon>
        <taxon>Bacillota</taxon>
        <taxon>Bacilli</taxon>
        <taxon>Bacillales</taxon>
        <taxon>Thermoactinomycetaceae</taxon>
        <taxon>Melghirimyces</taxon>
    </lineage>
</organism>
<reference evidence="8 9" key="1">
    <citation type="submission" date="2017-05" db="EMBL/GenBank/DDBJ databases">
        <authorList>
            <person name="Varghese N."/>
            <person name="Submissions S."/>
        </authorList>
    </citation>
    <scope>NUCLEOTIDE SEQUENCE [LARGE SCALE GENOMIC DNA]</scope>
    <source>
        <strain evidence="8 9">DSM 45474</strain>
    </source>
</reference>
<dbReference type="PANTHER" id="PTHR46630">
    <property type="entry name" value="TETRATRICOPEPTIDE REPEAT PROTEIN 29"/>
    <property type="match status" value="1"/>
</dbReference>
<dbReference type="PANTHER" id="PTHR46630:SF1">
    <property type="entry name" value="TETRATRICOPEPTIDE REPEAT PROTEIN 29"/>
    <property type="match status" value="1"/>
</dbReference>
<accession>A0A521ERQ1</accession>
<keyword evidence="9" id="KW-1185">Reference proteome</keyword>
<evidence type="ECO:0000256" key="5">
    <source>
        <dbReference type="ARBA" id="ARBA00038253"/>
    </source>
</evidence>
<evidence type="ECO:0000256" key="3">
    <source>
        <dbReference type="ARBA" id="ARBA00022737"/>
    </source>
</evidence>
<evidence type="ECO:0000256" key="4">
    <source>
        <dbReference type="ARBA" id="ARBA00022803"/>
    </source>
</evidence>
<feature type="domain" description="HTH cro/C1-type" evidence="7">
    <location>
        <begin position="13"/>
        <end position="66"/>
    </location>
</feature>
<dbReference type="InterPro" id="IPR019734">
    <property type="entry name" value="TPR_rpt"/>
</dbReference>
<dbReference type="RefSeq" id="WP_185956318.1">
    <property type="nucleotide sequence ID" value="NZ_FXTI01000010.1"/>
</dbReference>
<sequence length="413" mass="47701">MIQYDPISVGEVLRKIRKSKGLRLGDLADENISTATLSNIERGTLRVKYEKVDYIINKLGLTMQELPEYIAKEQKNQEHVKSFLGMAESLVNMGCEESAYNMVKNMDVQDESSHASLFYWITGSYYMRKKKYEKAEVHFHNAIRTSARSRFTSDSNIEAYAFKDLGRCSYYQNDLQKALLFTDSGLDAYDPDGERNHIKYILLRNKSIYLERLGRIAEAFKIVQDVWSNIHRIDHIETLVSLYWLKSELLRKTSSFKESVYTAQEGIHKAGVNKLKSFSTNLWVTLGSSYRSLKELEKAEVCYDIAMRLAESTEMSNPYIRACISVSYLCMDRKDWDKAEVHLGKAIEKAKENECHFYLIDAYMASGILYNLQGFKDEAIANFRLAIKVADEYNYPQVPLPLNILTLLDLKRN</sequence>
<proteinExistence type="inferred from homology"/>
<keyword evidence="3" id="KW-0677">Repeat</keyword>
<dbReference type="CDD" id="cd00093">
    <property type="entry name" value="HTH_XRE"/>
    <property type="match status" value="1"/>
</dbReference>
<dbReference type="Proteomes" id="UP000315636">
    <property type="component" value="Unassembled WGS sequence"/>
</dbReference>
<dbReference type="GO" id="GO:0003677">
    <property type="term" value="F:DNA binding"/>
    <property type="evidence" value="ECO:0007669"/>
    <property type="project" value="InterPro"/>
</dbReference>
<keyword evidence="4 6" id="KW-0802">TPR repeat</keyword>
<evidence type="ECO:0000256" key="1">
    <source>
        <dbReference type="ARBA" id="ARBA00004496"/>
    </source>
</evidence>
<evidence type="ECO:0000256" key="2">
    <source>
        <dbReference type="ARBA" id="ARBA00022490"/>
    </source>
</evidence>
<dbReference type="AlphaFoldDB" id="A0A521ERQ1"/>
<name>A0A521ERQ1_9BACL</name>
<dbReference type="EMBL" id="FXTI01000010">
    <property type="protein sequence ID" value="SMO86577.1"/>
    <property type="molecule type" value="Genomic_DNA"/>
</dbReference>
<comment type="subcellular location">
    <subcellularLocation>
        <location evidence="1">Cytoplasm</location>
    </subcellularLocation>
</comment>
<gene>
    <name evidence="8" type="ORF">SAMN06264849_11083</name>
</gene>
<dbReference type="Gene3D" id="1.25.40.10">
    <property type="entry name" value="Tetratricopeptide repeat domain"/>
    <property type="match status" value="2"/>
</dbReference>
<evidence type="ECO:0000259" key="7">
    <source>
        <dbReference type="PROSITE" id="PS50943"/>
    </source>
</evidence>
<dbReference type="GO" id="GO:0005737">
    <property type="term" value="C:cytoplasm"/>
    <property type="evidence" value="ECO:0007669"/>
    <property type="project" value="UniProtKB-SubCell"/>
</dbReference>